<feature type="transmembrane region" description="Helical" evidence="2">
    <location>
        <begin position="385"/>
        <end position="409"/>
    </location>
</feature>
<keyword evidence="4" id="KW-1185">Reference proteome</keyword>
<evidence type="ECO:0000313" key="4">
    <source>
        <dbReference type="Proteomes" id="UP000777438"/>
    </source>
</evidence>
<proteinExistence type="predicted"/>
<evidence type="ECO:0000313" key="3">
    <source>
        <dbReference type="EMBL" id="KAH6895287.1"/>
    </source>
</evidence>
<dbReference type="AlphaFoldDB" id="A0A9P8WE07"/>
<dbReference type="Proteomes" id="UP000777438">
    <property type="component" value="Unassembled WGS sequence"/>
</dbReference>
<keyword evidence="2" id="KW-0812">Transmembrane</keyword>
<keyword evidence="2" id="KW-1133">Transmembrane helix</keyword>
<dbReference type="OrthoDB" id="5398191at2759"/>
<feature type="compositionally biased region" description="Basic and acidic residues" evidence="1">
    <location>
        <begin position="36"/>
        <end position="59"/>
    </location>
</feature>
<gene>
    <name evidence="3" type="ORF">B0T10DRAFT_212076</name>
</gene>
<organism evidence="3 4">
    <name type="scientific">Thelonectria olida</name>
    <dbReference type="NCBI Taxonomy" id="1576542"/>
    <lineage>
        <taxon>Eukaryota</taxon>
        <taxon>Fungi</taxon>
        <taxon>Dikarya</taxon>
        <taxon>Ascomycota</taxon>
        <taxon>Pezizomycotina</taxon>
        <taxon>Sordariomycetes</taxon>
        <taxon>Hypocreomycetidae</taxon>
        <taxon>Hypocreales</taxon>
        <taxon>Nectriaceae</taxon>
        <taxon>Thelonectria</taxon>
    </lineage>
</organism>
<feature type="compositionally biased region" description="Basic and acidic residues" evidence="1">
    <location>
        <begin position="419"/>
        <end position="437"/>
    </location>
</feature>
<keyword evidence="2" id="KW-0472">Membrane</keyword>
<feature type="compositionally biased region" description="Low complexity" evidence="1">
    <location>
        <begin position="441"/>
        <end position="455"/>
    </location>
</feature>
<feature type="region of interest" description="Disordered" evidence="1">
    <location>
        <begin position="1"/>
        <end position="240"/>
    </location>
</feature>
<feature type="compositionally biased region" description="Basic and acidic residues" evidence="1">
    <location>
        <begin position="139"/>
        <end position="204"/>
    </location>
</feature>
<feature type="compositionally biased region" description="Basic and acidic residues" evidence="1">
    <location>
        <begin position="215"/>
        <end position="225"/>
    </location>
</feature>
<sequence length="493" mass="55458">MLEYFKSKTSKKKVDQDPVPEVETTGDKPLTAEIKTVADDKHHEEHHEEHHERHHEWLHQPHRQLTRRDSQGVSIMSQSDRESRSSVDQIPVSPVLDRDDEAWLQSILDDDSPPPPLPPRVKTPHIELSDSDSASGIKRSTEVAKSDGEDELKNKDKETPKEKKKREKQEKKEKKEKEKKDKKDKEKKEKEDKGKDKEHDEQHHNRLTLLFSRNKKNDDTLKPEDAAITPQEAEREKEELGSVLDRLNLKAKNNKVISMSDDSSDLLQNFTQVFKDLVNGVPTAYGDLTKLFEDREGTLNKGFEKLPSSLQKLVTQLPEKLTSSLAPELLAVAAESQGLKAETEKGVKDAAMKLLTPQNLTELVTKPGAMVSMLKAIVNALKLRWPAVMGTNVVWSVALFLLMFVLWYCHKRGREVRLEKQRSDAEAGIDDGDRIEELPDDPLLPAPQASSSAAANVDEAPRAITQEPADPVSPLDLPHPPIGRDAPANLSHA</sequence>
<evidence type="ECO:0000256" key="2">
    <source>
        <dbReference type="SAM" id="Phobius"/>
    </source>
</evidence>
<comment type="caution">
    <text evidence="3">The sequence shown here is derived from an EMBL/GenBank/DDBJ whole genome shotgun (WGS) entry which is preliminary data.</text>
</comment>
<feature type="compositionally biased region" description="Acidic residues" evidence="1">
    <location>
        <begin position="98"/>
        <end position="112"/>
    </location>
</feature>
<evidence type="ECO:0000256" key="1">
    <source>
        <dbReference type="SAM" id="MobiDB-lite"/>
    </source>
</evidence>
<dbReference type="EMBL" id="JAGPYM010000004">
    <property type="protein sequence ID" value="KAH6895287.1"/>
    <property type="molecule type" value="Genomic_DNA"/>
</dbReference>
<feature type="region of interest" description="Disordered" evidence="1">
    <location>
        <begin position="419"/>
        <end position="493"/>
    </location>
</feature>
<evidence type="ECO:0008006" key="5">
    <source>
        <dbReference type="Google" id="ProtNLM"/>
    </source>
</evidence>
<name>A0A9P8WE07_9HYPO</name>
<accession>A0A9P8WE07</accession>
<reference evidence="3 4" key="1">
    <citation type="journal article" date="2021" name="Nat. Commun.">
        <title>Genetic determinants of endophytism in the Arabidopsis root mycobiome.</title>
        <authorList>
            <person name="Mesny F."/>
            <person name="Miyauchi S."/>
            <person name="Thiergart T."/>
            <person name="Pickel B."/>
            <person name="Atanasova L."/>
            <person name="Karlsson M."/>
            <person name="Huettel B."/>
            <person name="Barry K.W."/>
            <person name="Haridas S."/>
            <person name="Chen C."/>
            <person name="Bauer D."/>
            <person name="Andreopoulos W."/>
            <person name="Pangilinan J."/>
            <person name="LaButti K."/>
            <person name="Riley R."/>
            <person name="Lipzen A."/>
            <person name="Clum A."/>
            <person name="Drula E."/>
            <person name="Henrissat B."/>
            <person name="Kohler A."/>
            <person name="Grigoriev I.V."/>
            <person name="Martin F.M."/>
            <person name="Hacquard S."/>
        </authorList>
    </citation>
    <scope>NUCLEOTIDE SEQUENCE [LARGE SCALE GENOMIC DNA]</scope>
    <source>
        <strain evidence="3 4">MPI-CAGE-CH-0241</strain>
    </source>
</reference>
<protein>
    <recommendedName>
        <fullName evidence="5">Ring-like domain-containing protein</fullName>
    </recommendedName>
</protein>